<keyword evidence="3 5" id="KW-0378">Hydrolase</keyword>
<evidence type="ECO:0000256" key="1">
    <source>
        <dbReference type="ARBA" id="ARBA00009184"/>
    </source>
</evidence>
<dbReference type="AlphaFoldDB" id="A0A7W5GPU7"/>
<comment type="caution">
    <text evidence="5">The sequence shown here is derived from an EMBL/GenBank/DDBJ whole genome shotgun (WGS) entry which is preliminary data.</text>
</comment>
<dbReference type="InterPro" id="IPR023214">
    <property type="entry name" value="HAD_sf"/>
</dbReference>
<evidence type="ECO:0000256" key="3">
    <source>
        <dbReference type="ARBA" id="ARBA00022801"/>
    </source>
</evidence>
<keyword evidence="4" id="KW-0460">Magnesium</keyword>
<dbReference type="EMBL" id="JACHYA010000001">
    <property type="protein sequence ID" value="MBB3170523.1"/>
    <property type="molecule type" value="Genomic_DNA"/>
</dbReference>
<proteinExistence type="inferred from homology"/>
<dbReference type="PANTHER" id="PTHR43344:SF13">
    <property type="entry name" value="PHOSPHATASE RV3661-RELATED"/>
    <property type="match status" value="1"/>
</dbReference>
<dbReference type="InterPro" id="IPR050582">
    <property type="entry name" value="HAD-like_SerB"/>
</dbReference>
<dbReference type="InterPro" id="IPR036412">
    <property type="entry name" value="HAD-like_sf"/>
</dbReference>
<comment type="similarity">
    <text evidence="1">Belongs to the HAD-like hydrolase superfamily. SerB family.</text>
</comment>
<dbReference type="Gene3D" id="3.40.50.1000">
    <property type="entry name" value="HAD superfamily/HAD-like"/>
    <property type="match status" value="1"/>
</dbReference>
<accession>A0A7W5GPU7</accession>
<evidence type="ECO:0000313" key="6">
    <source>
        <dbReference type="Proteomes" id="UP000530850"/>
    </source>
</evidence>
<keyword evidence="2" id="KW-0479">Metal-binding</keyword>
<evidence type="ECO:0000313" key="5">
    <source>
        <dbReference type="EMBL" id="MBB3170523.1"/>
    </source>
</evidence>
<name>A0A7W5GPU7_9ACTN</name>
<dbReference type="Gene3D" id="1.20.1440.100">
    <property type="entry name" value="SG protein - dephosphorylation function"/>
    <property type="match status" value="1"/>
</dbReference>
<dbReference type="GeneID" id="93355950"/>
<evidence type="ECO:0000256" key="4">
    <source>
        <dbReference type="ARBA" id="ARBA00022842"/>
    </source>
</evidence>
<evidence type="ECO:0000256" key="2">
    <source>
        <dbReference type="ARBA" id="ARBA00022723"/>
    </source>
</evidence>
<dbReference type="Proteomes" id="UP000530850">
    <property type="component" value="Unassembled WGS sequence"/>
</dbReference>
<dbReference type="NCBIfam" id="TIGR01488">
    <property type="entry name" value="HAD-SF-IB"/>
    <property type="match status" value="1"/>
</dbReference>
<dbReference type="GO" id="GO:0016787">
    <property type="term" value="F:hydrolase activity"/>
    <property type="evidence" value="ECO:0007669"/>
    <property type="project" value="UniProtKB-KW"/>
</dbReference>
<reference evidence="5 6" key="1">
    <citation type="submission" date="2020-08" db="EMBL/GenBank/DDBJ databases">
        <title>Sequencing the genomes of 1000 actinobacteria strains.</title>
        <authorList>
            <person name="Klenk H.-P."/>
        </authorList>
    </citation>
    <scope>NUCLEOTIDE SEQUENCE [LARGE SCALE GENOMIC DNA]</scope>
    <source>
        <strain evidence="5 6">DSM 22242</strain>
    </source>
</reference>
<dbReference type="NCBIfam" id="TIGR01490">
    <property type="entry name" value="HAD-SF-IB-hyp1"/>
    <property type="match status" value="1"/>
</dbReference>
<dbReference type="RefSeq" id="WP_214646970.1">
    <property type="nucleotide sequence ID" value="NZ_CANPEU010000001.1"/>
</dbReference>
<dbReference type="InterPro" id="IPR006385">
    <property type="entry name" value="HAD_hydro_SerB1"/>
</dbReference>
<dbReference type="Pfam" id="PF12710">
    <property type="entry name" value="HAD"/>
    <property type="match status" value="1"/>
</dbReference>
<dbReference type="PANTHER" id="PTHR43344">
    <property type="entry name" value="PHOSPHOSERINE PHOSPHATASE"/>
    <property type="match status" value="1"/>
</dbReference>
<organism evidence="5 6">
    <name type="scientific">Parvibacter caecicola</name>
    <dbReference type="NCBI Taxonomy" id="747645"/>
    <lineage>
        <taxon>Bacteria</taxon>
        <taxon>Bacillati</taxon>
        <taxon>Actinomycetota</taxon>
        <taxon>Coriobacteriia</taxon>
        <taxon>Coriobacteriales</taxon>
        <taxon>Coriobacteriaceae</taxon>
        <taxon>Parvibacter</taxon>
    </lineage>
</organism>
<dbReference type="SUPFAM" id="SSF56784">
    <property type="entry name" value="HAD-like"/>
    <property type="match status" value="1"/>
</dbReference>
<dbReference type="GO" id="GO:0046872">
    <property type="term" value="F:metal ion binding"/>
    <property type="evidence" value="ECO:0007669"/>
    <property type="project" value="UniProtKB-KW"/>
</dbReference>
<sequence length="280" mass="31187">MTVLETETCGAVDGACRSVFVAAPDSPEEARQRRISHMAPEGSMVYRFPVKASGEGVVSVAAFDFDGTCIQGDSPVMLVRYLLKHGLMSKKAAFRILLWAGRYKFRLPQNESLARELVFSAFEGQPKAKVDAFLADFYHKVVEPRWRPEAAEAIERHAEAGHAVVMISASFEPIVREAMRNHCIYAQVSTRMQVDGSGCYTNKVDGAPVQGCEKALAITRLCDELFGPDKWELDWAYGDHHSDRALLSQAREPLAVTPDKPLKRTAKADGWEILDWNIEK</sequence>
<gene>
    <name evidence="5" type="ORF">FHR31_000303</name>
</gene>
<protein>
    <submittedName>
        <fullName evidence="5">HAD superfamily hydrolase (TIGR01490 family)</fullName>
    </submittedName>
</protein>